<gene>
    <name evidence="1" type="ORF">SAMN02910315_01956</name>
</gene>
<proteinExistence type="predicted"/>
<sequence length="69" mass="8353">MKMVKRNQKLHNLDSPLLIGDVKDNDVVKKVREHCFIETHEKVLPLMHIFQSTLYKYFELIFMKRKSSY</sequence>
<accession>A0A1G5X515</accession>
<keyword evidence="2" id="KW-1185">Reference proteome</keyword>
<name>A0A1G5X515_9EURY</name>
<dbReference type="AlphaFoldDB" id="A0A1G5X515"/>
<dbReference type="Proteomes" id="UP000323439">
    <property type="component" value="Unassembled WGS sequence"/>
</dbReference>
<protein>
    <submittedName>
        <fullName evidence="1">Uncharacterized protein</fullName>
    </submittedName>
</protein>
<organism evidence="1 2">
    <name type="scientific">Methanobrevibacter millerae</name>
    <dbReference type="NCBI Taxonomy" id="230361"/>
    <lineage>
        <taxon>Archaea</taxon>
        <taxon>Methanobacteriati</taxon>
        <taxon>Methanobacteriota</taxon>
        <taxon>Methanomada group</taxon>
        <taxon>Methanobacteria</taxon>
        <taxon>Methanobacteriales</taxon>
        <taxon>Methanobacteriaceae</taxon>
        <taxon>Methanobrevibacter</taxon>
    </lineage>
</organism>
<evidence type="ECO:0000313" key="2">
    <source>
        <dbReference type="Proteomes" id="UP000323439"/>
    </source>
</evidence>
<dbReference type="EMBL" id="FMXB01000018">
    <property type="protein sequence ID" value="SDA65528.1"/>
    <property type="molecule type" value="Genomic_DNA"/>
</dbReference>
<reference evidence="1 2" key="1">
    <citation type="submission" date="2016-10" db="EMBL/GenBank/DDBJ databases">
        <authorList>
            <person name="Varghese N."/>
            <person name="Submissions S."/>
        </authorList>
    </citation>
    <scope>NUCLEOTIDE SEQUENCE [LARGE SCALE GENOMIC DNA]</scope>
    <source>
        <strain evidence="1 2">DSM 16643</strain>
    </source>
</reference>
<evidence type="ECO:0000313" key="1">
    <source>
        <dbReference type="EMBL" id="SDA65528.1"/>
    </source>
</evidence>